<evidence type="ECO:0000256" key="1">
    <source>
        <dbReference type="SAM" id="MobiDB-lite"/>
    </source>
</evidence>
<keyword evidence="3" id="KW-1185">Reference proteome</keyword>
<evidence type="ECO:0000313" key="2">
    <source>
        <dbReference type="EMBL" id="KAF2268222.1"/>
    </source>
</evidence>
<feature type="compositionally biased region" description="Basic and acidic residues" evidence="1">
    <location>
        <begin position="44"/>
        <end position="55"/>
    </location>
</feature>
<protein>
    <submittedName>
        <fullName evidence="2">Uncharacterized protein</fullName>
    </submittedName>
</protein>
<organism evidence="2 3">
    <name type="scientific">Lojkania enalia</name>
    <dbReference type="NCBI Taxonomy" id="147567"/>
    <lineage>
        <taxon>Eukaryota</taxon>
        <taxon>Fungi</taxon>
        <taxon>Dikarya</taxon>
        <taxon>Ascomycota</taxon>
        <taxon>Pezizomycotina</taxon>
        <taxon>Dothideomycetes</taxon>
        <taxon>Pleosporomycetidae</taxon>
        <taxon>Pleosporales</taxon>
        <taxon>Pleosporales incertae sedis</taxon>
        <taxon>Lojkania</taxon>
    </lineage>
</organism>
<sequence length="106" mass="11507">MEKENEAGDGQASDATTDEPKIEDQVGEESVSEGDGEVDTTDAALEKGKSGDDAKGHKREKSTARRIQASVEKLGLPRDADELAELNGNKWGNLKVVEKEEYSEEE</sequence>
<evidence type="ECO:0000313" key="3">
    <source>
        <dbReference type="Proteomes" id="UP000800093"/>
    </source>
</evidence>
<dbReference type="Proteomes" id="UP000800093">
    <property type="component" value="Unassembled WGS sequence"/>
</dbReference>
<name>A0A9P4KFJ7_9PLEO</name>
<dbReference type="EMBL" id="ML986587">
    <property type="protein sequence ID" value="KAF2268222.1"/>
    <property type="molecule type" value="Genomic_DNA"/>
</dbReference>
<proteinExistence type="predicted"/>
<reference evidence="3" key="1">
    <citation type="journal article" date="2020" name="Stud. Mycol.">
        <title>101 Dothideomycetes genomes: A test case for predicting lifestyles and emergence of pathogens.</title>
        <authorList>
            <person name="Haridas S."/>
            <person name="Albert R."/>
            <person name="Binder M."/>
            <person name="Bloem J."/>
            <person name="LaButti K."/>
            <person name="Salamov A."/>
            <person name="Andreopoulos B."/>
            <person name="Baker S."/>
            <person name="Barry K."/>
            <person name="Bills G."/>
            <person name="Bluhm B."/>
            <person name="Cannon C."/>
            <person name="Castanera R."/>
            <person name="Culley D."/>
            <person name="Daum C."/>
            <person name="Ezra D."/>
            <person name="Gonzalez J."/>
            <person name="Henrissat B."/>
            <person name="Kuo A."/>
            <person name="Liang C."/>
            <person name="Lipzen A."/>
            <person name="Lutzoni F."/>
            <person name="Magnuson J."/>
            <person name="Mondo S."/>
            <person name="Nolan M."/>
            <person name="Ohm R."/>
            <person name="Pangilinan J."/>
            <person name="Park H.-J."/>
            <person name="Ramirez L."/>
            <person name="Alfaro M."/>
            <person name="Sun H."/>
            <person name="Tritt A."/>
            <person name="Yoshinaga Y."/>
            <person name="Zwiers L.-H."/>
            <person name="Turgeon B."/>
            <person name="Goodwin S."/>
            <person name="Spatafora J."/>
            <person name="Crous P."/>
            <person name="Grigoriev I."/>
        </authorList>
    </citation>
    <scope>NUCLEOTIDE SEQUENCE [LARGE SCALE GENOMIC DNA]</scope>
    <source>
        <strain evidence="3">CBS 304.66</strain>
    </source>
</reference>
<feature type="region of interest" description="Disordered" evidence="1">
    <location>
        <begin position="1"/>
        <end position="72"/>
    </location>
</feature>
<gene>
    <name evidence="2" type="ORF">CC78DRAFT_576229</name>
</gene>
<comment type="caution">
    <text evidence="2">The sequence shown here is derived from an EMBL/GenBank/DDBJ whole genome shotgun (WGS) entry which is preliminary data.</text>
</comment>
<feature type="compositionally biased region" description="Acidic residues" evidence="1">
    <location>
        <begin position="25"/>
        <end position="40"/>
    </location>
</feature>
<accession>A0A9P4KFJ7</accession>
<dbReference type="AlphaFoldDB" id="A0A9P4KFJ7"/>